<dbReference type="InterPro" id="IPR036291">
    <property type="entry name" value="NAD(P)-bd_dom_sf"/>
</dbReference>
<dbReference type="Gene3D" id="3.40.50.720">
    <property type="entry name" value="NAD(P)-binding Rossmann-like Domain"/>
    <property type="match status" value="1"/>
</dbReference>
<dbReference type="RefSeq" id="WP_126127118.1">
    <property type="nucleotide sequence ID" value="NZ_CP034464.1"/>
</dbReference>
<dbReference type="AlphaFoldDB" id="A0A3Q9BPR3"/>
<gene>
    <name evidence="4" type="ORF">EJN92_06825</name>
</gene>
<reference evidence="4 5" key="1">
    <citation type="journal article" date="2011" name="Int. J. Syst. Evol. Microbiol.">
        <title>Description of Undibacterium oligocarboniphilum sp. nov., isolated from purified water, and Undibacterium pigrum strain CCUG 49012 as the type strain of Undibacterium parvum sp. nov., and emended descriptions of the genus Undibacterium and the species Undibacterium pigrum.</title>
        <authorList>
            <person name="Eder W."/>
            <person name="Wanner G."/>
            <person name="Ludwig W."/>
            <person name="Busse H.J."/>
            <person name="Ziemke-Kageler F."/>
            <person name="Lang E."/>
        </authorList>
    </citation>
    <scope>NUCLEOTIDE SEQUENCE [LARGE SCALE GENOMIC DNA]</scope>
    <source>
        <strain evidence="4 5">DSM 23061</strain>
    </source>
</reference>
<proteinExistence type="inferred from homology"/>
<evidence type="ECO:0000259" key="3">
    <source>
        <dbReference type="Pfam" id="PF01370"/>
    </source>
</evidence>
<evidence type="ECO:0000256" key="1">
    <source>
        <dbReference type="ARBA" id="ARBA00005125"/>
    </source>
</evidence>
<dbReference type="OrthoDB" id="5295702at2"/>
<feature type="domain" description="NAD-dependent epimerase/dehydratase" evidence="3">
    <location>
        <begin position="3"/>
        <end position="213"/>
    </location>
</feature>
<dbReference type="Gene3D" id="3.90.25.10">
    <property type="entry name" value="UDP-galactose 4-epimerase, domain 1"/>
    <property type="match status" value="1"/>
</dbReference>
<accession>A0A3Q9BPR3</accession>
<name>A0A3Q9BPR3_9BURK</name>
<dbReference type="Proteomes" id="UP000275663">
    <property type="component" value="Chromosome"/>
</dbReference>
<comment type="similarity">
    <text evidence="2">Belongs to the NAD(P)-dependent epimerase/dehydratase family.</text>
</comment>
<keyword evidence="5" id="KW-1185">Reference proteome</keyword>
<dbReference type="EMBL" id="CP034464">
    <property type="protein sequence ID" value="AZP11733.1"/>
    <property type="molecule type" value="Genomic_DNA"/>
</dbReference>
<evidence type="ECO:0000256" key="2">
    <source>
        <dbReference type="ARBA" id="ARBA00007637"/>
    </source>
</evidence>
<comment type="pathway">
    <text evidence="1">Bacterial outer membrane biogenesis; LPS O-antigen biosynthesis.</text>
</comment>
<dbReference type="InterPro" id="IPR001509">
    <property type="entry name" value="Epimerase_deHydtase"/>
</dbReference>
<dbReference type="SUPFAM" id="SSF51735">
    <property type="entry name" value="NAD(P)-binding Rossmann-fold domains"/>
    <property type="match status" value="1"/>
</dbReference>
<dbReference type="KEGG" id="upv:EJN92_06825"/>
<sequence length="285" mass="30952">MRILVTGADGFTGRHFVSTAVARGHEVVALRANLNDSTAVKTEIAALAPEAVVHLAAISFVGHADASAFYSVNVIGTLNLLDALAALPEPPRSVLLASSANIYGNCEQSPITESQPPAPVNHYAMSKLAMEHMARTYLDRLPLFFVRPFNYTGAGQAASFVIPKLVAHFSKRAESVELGNLDVEREFNDVRFVCETYLQLLEKAKPGMAINICSGLPITLKSVITLLSDITGHQLQVNVNPAFVRNNEIHRLCGSAEKLIDVIGPVSHRPLRETLQWMLEQSESA</sequence>
<dbReference type="Pfam" id="PF01370">
    <property type="entry name" value="Epimerase"/>
    <property type="match status" value="1"/>
</dbReference>
<evidence type="ECO:0000313" key="4">
    <source>
        <dbReference type="EMBL" id="AZP11733.1"/>
    </source>
</evidence>
<organism evidence="4 5">
    <name type="scientific">Undibacterium parvum</name>
    <dbReference type="NCBI Taxonomy" id="401471"/>
    <lineage>
        <taxon>Bacteria</taxon>
        <taxon>Pseudomonadati</taxon>
        <taxon>Pseudomonadota</taxon>
        <taxon>Betaproteobacteria</taxon>
        <taxon>Burkholderiales</taxon>
        <taxon>Oxalobacteraceae</taxon>
        <taxon>Undibacterium</taxon>
    </lineage>
</organism>
<dbReference type="PANTHER" id="PTHR43000">
    <property type="entry name" value="DTDP-D-GLUCOSE 4,6-DEHYDRATASE-RELATED"/>
    <property type="match status" value="1"/>
</dbReference>
<evidence type="ECO:0000313" key="5">
    <source>
        <dbReference type="Proteomes" id="UP000275663"/>
    </source>
</evidence>
<protein>
    <submittedName>
        <fullName evidence="4">NAD-dependent epimerase/dehydratase family protein</fullName>
    </submittedName>
</protein>